<accession>A0ABZ0IPG3</accession>
<dbReference type="InterPro" id="IPR003594">
    <property type="entry name" value="HATPase_dom"/>
</dbReference>
<proteinExistence type="predicted"/>
<dbReference type="RefSeq" id="WP_317489567.1">
    <property type="nucleotide sequence ID" value="NZ_CP136051.1"/>
</dbReference>
<dbReference type="Proteomes" id="UP001302349">
    <property type="component" value="Chromosome"/>
</dbReference>
<name>A0ABZ0IPG3_9BACT</name>
<evidence type="ECO:0000259" key="3">
    <source>
        <dbReference type="SMART" id="SM00387"/>
    </source>
</evidence>
<dbReference type="PANTHER" id="PTHR43065:SF23">
    <property type="entry name" value="SENSOR HISTIDINE KINASE PDTAS"/>
    <property type="match status" value="1"/>
</dbReference>
<dbReference type="Gene3D" id="3.30.565.10">
    <property type="entry name" value="Histidine kinase-like ATPase, C-terminal domain"/>
    <property type="match status" value="1"/>
</dbReference>
<evidence type="ECO:0000256" key="2">
    <source>
        <dbReference type="SAM" id="Phobius"/>
    </source>
</evidence>
<dbReference type="Pfam" id="PF07568">
    <property type="entry name" value="HisKA_2"/>
    <property type="match status" value="1"/>
</dbReference>
<dbReference type="PANTHER" id="PTHR43065">
    <property type="entry name" value="SENSOR HISTIDINE KINASE"/>
    <property type="match status" value="1"/>
</dbReference>
<feature type="repeat" description="TPR" evidence="1">
    <location>
        <begin position="122"/>
        <end position="155"/>
    </location>
</feature>
<dbReference type="InterPro" id="IPR011990">
    <property type="entry name" value="TPR-like_helical_dom_sf"/>
</dbReference>
<keyword evidence="2" id="KW-1133">Transmembrane helix</keyword>
<dbReference type="PROSITE" id="PS50005">
    <property type="entry name" value="TPR"/>
    <property type="match status" value="1"/>
</dbReference>
<keyword evidence="2" id="KW-0472">Membrane</keyword>
<dbReference type="SMART" id="SM00028">
    <property type="entry name" value="TPR"/>
    <property type="match status" value="8"/>
</dbReference>
<dbReference type="InterPro" id="IPR011495">
    <property type="entry name" value="Sig_transdc_His_kin_sub2_dim/P"/>
</dbReference>
<dbReference type="SUPFAM" id="SSF48452">
    <property type="entry name" value="TPR-like"/>
    <property type="match status" value="2"/>
</dbReference>
<reference evidence="4 5" key="1">
    <citation type="journal article" date="2023" name="Microbiol. Resour. Announc.">
        <title>Complete Genome Sequence of Imperialibacter roseus strain P4T.</title>
        <authorList>
            <person name="Tizabi D.R."/>
            <person name="Bachvaroff T."/>
            <person name="Hill R.T."/>
        </authorList>
    </citation>
    <scope>NUCLEOTIDE SEQUENCE [LARGE SCALE GENOMIC DNA]</scope>
    <source>
        <strain evidence="4 5">P4T</strain>
    </source>
</reference>
<dbReference type="Pfam" id="PF02518">
    <property type="entry name" value="HATPase_c"/>
    <property type="match status" value="1"/>
</dbReference>
<keyword evidence="1" id="KW-0802">TPR repeat</keyword>
<gene>
    <name evidence="4" type="ORF">RT717_27785</name>
</gene>
<feature type="transmembrane region" description="Helical" evidence="2">
    <location>
        <begin position="440"/>
        <end position="458"/>
    </location>
</feature>
<dbReference type="CDD" id="cd16917">
    <property type="entry name" value="HATPase_UhpB-NarQ-NarX-like"/>
    <property type="match status" value="1"/>
</dbReference>
<evidence type="ECO:0000313" key="4">
    <source>
        <dbReference type="EMBL" id="WOK06874.1"/>
    </source>
</evidence>
<evidence type="ECO:0000256" key="1">
    <source>
        <dbReference type="PROSITE-ProRule" id="PRU00339"/>
    </source>
</evidence>
<dbReference type="SUPFAM" id="SSF55874">
    <property type="entry name" value="ATPase domain of HSP90 chaperone/DNA topoisomerase II/histidine kinase"/>
    <property type="match status" value="1"/>
</dbReference>
<dbReference type="Gene3D" id="1.25.40.10">
    <property type="entry name" value="Tetratricopeptide repeat domain"/>
    <property type="match status" value="3"/>
</dbReference>
<dbReference type="Gene3D" id="3.30.450.20">
    <property type="entry name" value="PAS domain"/>
    <property type="match status" value="1"/>
</dbReference>
<dbReference type="EMBL" id="CP136051">
    <property type="protein sequence ID" value="WOK06874.1"/>
    <property type="molecule type" value="Genomic_DNA"/>
</dbReference>
<keyword evidence="5" id="KW-1185">Reference proteome</keyword>
<sequence length="692" mass="79114">MRVRVYNSIAAYRHLSNFEMAIGYAQQALKLSLKLGYAKGEAMAYQNKALAYWAHAVYDSALFYHSKALDIFLENNLEDDFGEAYNGIGLVYYYTANYPKALEYLNKAEAQFRKLNDTTNLSRILNNLGLIYDSRGEYLRSENYFIEAMKLDLNFRNVYEQSSKRYGQQASEDNTFVKKRLLQRKLNELESFSQKEPSLALVSRYYEIANLFELLGEDEKAIEYFHKSEYVYGALDEKLLLADCYRKLAEIERRRSNNDVSRDYLTQAYQIFLENGYSIQLDYVLNDLADVESAHGNFRKAIDYLNACILLDDSVGHRLSVITTKTKLSGLYLSVGNIPLAISTAGDAYDAASYLEIKKSQRNAAKALYKAYVQGKDFERALFFLEEATTIEQKIDNALSHREIAKLKIGYETEEKQKEIDQLHQIATLNSSVLTLQKQMIILLSAGLIAIIILLMFVNTRLKKIRALNSSIDAQKTQIADQNKRLEKRAREREILIGEIHHRVKNNLQIISSLLRLQQRGIEDVNARKAIFEGQNRVQSMSLLHQRLYQQGNHESVEMKQYAEDIFDHLLRVHHLGESQVSRVNSCDEIDLDVDTAVTFGLIINEVFSNIFKHAYQPGKKLTVKCEGTSAGNQVLVRISDNGPGFDLEFESSQAHFGLNLMKMLVSEMDGTVLFSNTEDGGAEVEIKFRMA</sequence>
<feature type="domain" description="Histidine kinase/HSP90-like ATPase" evidence="3">
    <location>
        <begin position="595"/>
        <end position="692"/>
    </location>
</feature>
<evidence type="ECO:0000313" key="5">
    <source>
        <dbReference type="Proteomes" id="UP001302349"/>
    </source>
</evidence>
<dbReference type="SMART" id="SM00387">
    <property type="entry name" value="HATPase_c"/>
    <property type="match status" value="1"/>
</dbReference>
<dbReference type="InterPro" id="IPR019734">
    <property type="entry name" value="TPR_rpt"/>
</dbReference>
<dbReference type="InterPro" id="IPR036890">
    <property type="entry name" value="HATPase_C_sf"/>
</dbReference>
<keyword evidence="2" id="KW-0812">Transmembrane</keyword>
<organism evidence="4 5">
    <name type="scientific">Imperialibacter roseus</name>
    <dbReference type="NCBI Taxonomy" id="1324217"/>
    <lineage>
        <taxon>Bacteria</taxon>
        <taxon>Pseudomonadati</taxon>
        <taxon>Bacteroidota</taxon>
        <taxon>Cytophagia</taxon>
        <taxon>Cytophagales</taxon>
        <taxon>Flammeovirgaceae</taxon>
        <taxon>Imperialibacter</taxon>
    </lineage>
</organism>
<dbReference type="Pfam" id="PF13424">
    <property type="entry name" value="TPR_12"/>
    <property type="match status" value="2"/>
</dbReference>
<protein>
    <submittedName>
        <fullName evidence="4">Tetratricopeptide repeat protein</fullName>
    </submittedName>
</protein>